<accession>A0A327SMY0</accession>
<dbReference type="AlphaFoldDB" id="A0A327SMY0"/>
<dbReference type="OrthoDB" id="594879at2"/>
<dbReference type="Gene3D" id="3.30.565.40">
    <property type="entry name" value="Fervidobacterium nodosum Rt17-B1 like"/>
    <property type="match status" value="1"/>
</dbReference>
<dbReference type="STRING" id="188932.AY601_2140"/>
<dbReference type="EMBL" id="QLLR01000015">
    <property type="protein sequence ID" value="RAJ29144.1"/>
    <property type="molecule type" value="Genomic_DNA"/>
</dbReference>
<dbReference type="PROSITE" id="PS51257">
    <property type="entry name" value="PROKAR_LIPOPROTEIN"/>
    <property type="match status" value="1"/>
</dbReference>
<dbReference type="RefSeq" id="WP_111634486.1">
    <property type="nucleotide sequence ID" value="NZ_QLLR01000015.1"/>
</dbReference>
<name>A0A327SMY0_9SPHI</name>
<organism evidence="2 3">
    <name type="scientific">Pedobacter cryoconitis</name>
    <dbReference type="NCBI Taxonomy" id="188932"/>
    <lineage>
        <taxon>Bacteria</taxon>
        <taxon>Pseudomonadati</taxon>
        <taxon>Bacteroidota</taxon>
        <taxon>Sphingobacteriia</taxon>
        <taxon>Sphingobacteriales</taxon>
        <taxon>Sphingobacteriaceae</taxon>
        <taxon>Pedobacter</taxon>
    </lineage>
</organism>
<dbReference type="Gene3D" id="3.90.640.20">
    <property type="entry name" value="Heat-shock cognate protein, ATPase"/>
    <property type="match status" value="1"/>
</dbReference>
<evidence type="ECO:0000259" key="1">
    <source>
        <dbReference type="Pfam" id="PF11738"/>
    </source>
</evidence>
<dbReference type="Pfam" id="PF11738">
    <property type="entry name" value="DUF3298"/>
    <property type="match status" value="1"/>
</dbReference>
<protein>
    <submittedName>
        <fullName evidence="2">Uncharacterized protein DUF3298</fullName>
    </submittedName>
</protein>
<evidence type="ECO:0000313" key="2">
    <source>
        <dbReference type="EMBL" id="RAJ29144.1"/>
    </source>
</evidence>
<feature type="domain" description="DUF3298" evidence="1">
    <location>
        <begin position="317"/>
        <end position="383"/>
    </location>
</feature>
<dbReference type="InterPro" id="IPR037126">
    <property type="entry name" value="PdaC/RsiV-like_sf"/>
</dbReference>
<comment type="caution">
    <text evidence="2">The sequence shown here is derived from an EMBL/GenBank/DDBJ whole genome shotgun (WGS) entry which is preliminary data.</text>
</comment>
<evidence type="ECO:0000313" key="3">
    <source>
        <dbReference type="Proteomes" id="UP000249754"/>
    </source>
</evidence>
<proteinExistence type="predicted"/>
<reference evidence="2 3" key="1">
    <citation type="submission" date="2018-06" db="EMBL/GenBank/DDBJ databases">
        <title>Genomic Encyclopedia of Archaeal and Bacterial Type Strains, Phase II (KMG-II): from individual species to whole genera.</title>
        <authorList>
            <person name="Goeker M."/>
        </authorList>
    </citation>
    <scope>NUCLEOTIDE SEQUENCE [LARGE SCALE GENOMIC DNA]</scope>
    <source>
        <strain evidence="2 3">DSM 14825</strain>
    </source>
</reference>
<dbReference type="Proteomes" id="UP000249754">
    <property type="component" value="Unassembled WGS sequence"/>
</dbReference>
<sequence length="401" mass="44722">MNPTEKNKSSKQIKLLVYTFCASALIAGCHSAEKKTSATDSTATTAVTQRVAVQEHLPKSFYKRFQGIIGDRNVVLNLSRTGNNFTGTYDYNGTQVNLITDTIINQDSIILTESGLGDRYSDDIPAGPKLQLKWTGTVFSGLRVQGKEKSSIRLEETYPEGSYAFNIASYQDSIKALPKLKDSPQAVISYEYLMPTGQTPGVLWLDEQLKKIMEIPKAPSWEAGIKANAKSYLDAYRTEIASMKDEEDKLGATSNYSRSQNLYMQYNGGGFTIVKALFDGYSGGAHNNYATTMYCFDVKNQKQLAMTDVVNIDSVSLQKLVEKNFRIQYKVKPAEALTTQLFDDHLAANKNFFFDTSGIAFLYNPYEVASFAQGQIVVSVPYKDLKKYLNPAFVKRMELSL</sequence>
<dbReference type="InterPro" id="IPR021729">
    <property type="entry name" value="DUF3298"/>
</dbReference>
<gene>
    <name evidence="2" type="ORF">LY11_03036</name>
</gene>